<reference evidence="5 6" key="1">
    <citation type="submission" date="2013-09" db="EMBL/GenBank/DDBJ databases">
        <title>Genome sequencing of Phaeobacter antarcticus sp. nov. SM1211.</title>
        <authorList>
            <person name="Zhang X.-Y."/>
            <person name="Liu C."/>
            <person name="Chen X.-L."/>
            <person name="Xie B.-B."/>
            <person name="Qin Q.-L."/>
            <person name="Rong J.-C."/>
            <person name="Zhang Y.-Z."/>
        </authorList>
    </citation>
    <scope>NUCLEOTIDE SEQUENCE [LARGE SCALE GENOMIC DNA]</scope>
    <source>
        <strain evidence="5 6">SM1211</strain>
    </source>
</reference>
<evidence type="ECO:0000256" key="2">
    <source>
        <dbReference type="ARBA" id="ARBA00004818"/>
    </source>
</evidence>
<dbReference type="PANTHER" id="PTHR43434:SF1">
    <property type="entry name" value="PHOSPHOGLYCOLATE PHOSPHATASE"/>
    <property type="match status" value="1"/>
</dbReference>
<dbReference type="InterPro" id="IPR050155">
    <property type="entry name" value="HAD-like_hydrolase_sf"/>
</dbReference>
<dbReference type="SFLD" id="SFLDS00003">
    <property type="entry name" value="Haloacid_Dehalogenase"/>
    <property type="match status" value="1"/>
</dbReference>
<sequence length="233" mass="23950">MGGPVGGVLFDKDGTLFDFGATWNVWAGHTLRDLAEGDVKVLHALADVARYDLETARFLPDSPIIAGTNHEAAVCLASALPGRAVGDIERHLMLTSSEAPLVPAVPLVPFLGVLAGMGLKLGVMTNDTEYGALAHLGTAGVIDLFDFVAGFDSGHGAKPAPEPLLAFARAMGLAPERCVMVGDSSHDLVAGRAAGMLCVGVLTGPAQAEALEVLADVVLPDIGHLPAWIASLS</sequence>
<evidence type="ECO:0000256" key="1">
    <source>
        <dbReference type="ARBA" id="ARBA00000830"/>
    </source>
</evidence>
<dbReference type="NCBIfam" id="TIGR01549">
    <property type="entry name" value="HAD-SF-IA-v1"/>
    <property type="match status" value="1"/>
</dbReference>
<protein>
    <recommendedName>
        <fullName evidence="4">phosphoglycolate phosphatase</fullName>
        <ecNumber evidence="4">3.1.3.18</ecNumber>
    </recommendedName>
</protein>
<dbReference type="AlphaFoldDB" id="A0A2G8RFA0"/>
<dbReference type="GO" id="GO:0006281">
    <property type="term" value="P:DNA repair"/>
    <property type="evidence" value="ECO:0007669"/>
    <property type="project" value="TreeGrafter"/>
</dbReference>
<dbReference type="Gene3D" id="3.40.50.1000">
    <property type="entry name" value="HAD superfamily/HAD-like"/>
    <property type="match status" value="1"/>
</dbReference>
<dbReference type="SFLD" id="SFLDG01129">
    <property type="entry name" value="C1.5:_HAD__Beta-PGM__Phosphata"/>
    <property type="match status" value="1"/>
</dbReference>
<evidence type="ECO:0000313" key="6">
    <source>
        <dbReference type="Proteomes" id="UP000231259"/>
    </source>
</evidence>
<proteinExistence type="inferred from homology"/>
<dbReference type="Pfam" id="PF00702">
    <property type="entry name" value="Hydrolase"/>
    <property type="match status" value="1"/>
</dbReference>
<evidence type="ECO:0000313" key="5">
    <source>
        <dbReference type="EMBL" id="PIL20276.1"/>
    </source>
</evidence>
<dbReference type="Gene3D" id="1.10.150.240">
    <property type="entry name" value="Putative phosphatase, domain 2"/>
    <property type="match status" value="1"/>
</dbReference>
<evidence type="ECO:0000256" key="3">
    <source>
        <dbReference type="ARBA" id="ARBA00006171"/>
    </source>
</evidence>
<dbReference type="InterPro" id="IPR036412">
    <property type="entry name" value="HAD-like_sf"/>
</dbReference>
<dbReference type="InterPro" id="IPR006439">
    <property type="entry name" value="HAD-SF_hydro_IA"/>
</dbReference>
<organism evidence="5 6">
    <name type="scientific">Puniceibacterium antarcticum</name>
    <dbReference type="NCBI Taxonomy" id="1206336"/>
    <lineage>
        <taxon>Bacteria</taxon>
        <taxon>Pseudomonadati</taxon>
        <taxon>Pseudomonadota</taxon>
        <taxon>Alphaproteobacteria</taxon>
        <taxon>Rhodobacterales</taxon>
        <taxon>Paracoccaceae</taxon>
        <taxon>Puniceibacterium</taxon>
    </lineage>
</organism>
<dbReference type="Proteomes" id="UP000231259">
    <property type="component" value="Unassembled WGS sequence"/>
</dbReference>
<comment type="catalytic activity">
    <reaction evidence="1">
        <text>2-phosphoglycolate + H2O = glycolate + phosphate</text>
        <dbReference type="Rhea" id="RHEA:14369"/>
        <dbReference type="ChEBI" id="CHEBI:15377"/>
        <dbReference type="ChEBI" id="CHEBI:29805"/>
        <dbReference type="ChEBI" id="CHEBI:43474"/>
        <dbReference type="ChEBI" id="CHEBI:58033"/>
        <dbReference type="EC" id="3.1.3.18"/>
    </reaction>
</comment>
<name>A0A2G8RFA0_9RHOB</name>
<dbReference type="InterPro" id="IPR023198">
    <property type="entry name" value="PGP-like_dom2"/>
</dbReference>
<dbReference type="InterPro" id="IPR023214">
    <property type="entry name" value="HAD_sf"/>
</dbReference>
<dbReference type="GO" id="GO:0008967">
    <property type="term" value="F:phosphoglycolate phosphatase activity"/>
    <property type="evidence" value="ECO:0007669"/>
    <property type="project" value="UniProtKB-EC"/>
</dbReference>
<keyword evidence="6" id="KW-1185">Reference proteome</keyword>
<dbReference type="SUPFAM" id="SSF56784">
    <property type="entry name" value="HAD-like"/>
    <property type="match status" value="1"/>
</dbReference>
<gene>
    <name evidence="5" type="ORF">P775_10015</name>
</gene>
<dbReference type="EC" id="3.1.3.18" evidence="4"/>
<dbReference type="PANTHER" id="PTHR43434">
    <property type="entry name" value="PHOSPHOGLYCOLATE PHOSPHATASE"/>
    <property type="match status" value="1"/>
</dbReference>
<evidence type="ECO:0000256" key="4">
    <source>
        <dbReference type="ARBA" id="ARBA00013078"/>
    </source>
</evidence>
<comment type="similarity">
    <text evidence="3">Belongs to the HAD-like hydrolase superfamily. CbbY/CbbZ/Gph/YieH family.</text>
</comment>
<accession>A0A2G8RFA0</accession>
<comment type="caution">
    <text evidence="5">The sequence shown here is derived from an EMBL/GenBank/DDBJ whole genome shotgun (WGS) entry which is preliminary data.</text>
</comment>
<dbReference type="EMBL" id="AWWI01000064">
    <property type="protein sequence ID" value="PIL20276.1"/>
    <property type="molecule type" value="Genomic_DNA"/>
</dbReference>
<comment type="pathway">
    <text evidence="2">Organic acid metabolism; glycolate biosynthesis; glycolate from 2-phosphoglycolate: step 1/1.</text>
</comment>